<feature type="domain" description="AMP-dependent synthetase/ligase" evidence="14">
    <location>
        <begin position="104"/>
        <end position="505"/>
    </location>
</feature>
<dbReference type="GO" id="GO:0005524">
    <property type="term" value="F:ATP binding"/>
    <property type="evidence" value="ECO:0007669"/>
    <property type="project" value="UniProtKB-KW"/>
</dbReference>
<evidence type="ECO:0000256" key="11">
    <source>
        <dbReference type="ARBA" id="ARBA00024565"/>
    </source>
</evidence>
<dbReference type="Proteomes" id="UP001165289">
    <property type="component" value="Unassembled WGS sequence"/>
</dbReference>
<keyword evidence="4 13" id="KW-0276">Fatty acid metabolism</keyword>
<comment type="similarity">
    <text evidence="1 13">Belongs to the ATP-dependent AMP-binding enzyme family.</text>
</comment>
<evidence type="ECO:0000256" key="9">
    <source>
        <dbReference type="ARBA" id="ARBA00024532"/>
    </source>
</evidence>
<comment type="catalytic activity">
    <reaction evidence="12">
        <text>hexadecanoate + ATP + CoA = hexadecanoyl-CoA + AMP + diphosphate</text>
        <dbReference type="Rhea" id="RHEA:30751"/>
        <dbReference type="ChEBI" id="CHEBI:7896"/>
        <dbReference type="ChEBI" id="CHEBI:30616"/>
        <dbReference type="ChEBI" id="CHEBI:33019"/>
        <dbReference type="ChEBI" id="CHEBI:57287"/>
        <dbReference type="ChEBI" id="CHEBI:57379"/>
        <dbReference type="ChEBI" id="CHEBI:456215"/>
    </reaction>
    <physiologicalReaction direction="left-to-right" evidence="12">
        <dbReference type="Rhea" id="RHEA:30752"/>
    </physiologicalReaction>
</comment>
<dbReference type="GO" id="GO:0047676">
    <property type="term" value="F:arachidonate-CoA ligase activity"/>
    <property type="evidence" value="ECO:0007669"/>
    <property type="project" value="UniProtKB-EC"/>
</dbReference>
<dbReference type="GO" id="GO:0016020">
    <property type="term" value="C:membrane"/>
    <property type="evidence" value="ECO:0007669"/>
    <property type="project" value="TreeGrafter"/>
</dbReference>
<comment type="caution">
    <text evidence="15">The sequence shown here is derived from an EMBL/GenBank/DDBJ whole genome shotgun (WGS) entry which is preliminary data.</text>
</comment>
<accession>A0AAV7KJL3</accession>
<keyword evidence="2 13" id="KW-0436">Ligase</keyword>
<keyword evidence="16" id="KW-1185">Reference proteome</keyword>
<protein>
    <recommendedName>
        <fullName evidence="13">Long-chain-fatty-acid--CoA ligase</fullName>
        <ecNumber evidence="13">6.2.1.3</ecNumber>
    </recommendedName>
</protein>
<dbReference type="InterPro" id="IPR000873">
    <property type="entry name" value="AMP-dep_synth/lig_dom"/>
</dbReference>
<comment type="catalytic activity">
    <reaction evidence="6">
        <text>5-hydroxy-(6E,8Z,11Z,14Z)-eicosatetraenoate + ATP + CoA = 5-hydroxy-(6E,8Z,11Z,14Z)-eicosatetraenoyl-CoA + AMP + diphosphate</text>
        <dbReference type="Rhea" id="RHEA:52108"/>
        <dbReference type="ChEBI" id="CHEBI:30616"/>
        <dbReference type="ChEBI" id="CHEBI:33019"/>
        <dbReference type="ChEBI" id="CHEBI:57287"/>
        <dbReference type="ChEBI" id="CHEBI:65341"/>
        <dbReference type="ChEBI" id="CHEBI:136407"/>
        <dbReference type="ChEBI" id="CHEBI:456215"/>
    </reaction>
    <physiologicalReaction direction="left-to-right" evidence="6">
        <dbReference type="Rhea" id="RHEA:52109"/>
    </physiologicalReaction>
</comment>
<gene>
    <name evidence="15" type="ORF">LOD99_13837</name>
</gene>
<evidence type="ECO:0000256" key="6">
    <source>
        <dbReference type="ARBA" id="ARBA00024469"/>
    </source>
</evidence>
<keyword evidence="13" id="KW-0443">Lipid metabolism</keyword>
<dbReference type="PROSITE" id="PS00455">
    <property type="entry name" value="AMP_BINDING"/>
    <property type="match status" value="1"/>
</dbReference>
<evidence type="ECO:0000256" key="10">
    <source>
        <dbReference type="ARBA" id="ARBA00024548"/>
    </source>
</evidence>
<comment type="function">
    <text evidence="13">Catalyzes the conversion of long-chain fatty acids to their active form acyl-CoAs for both synthesis of cellular lipids, and degradation via beta-oxidation.</text>
</comment>
<organism evidence="15 16">
    <name type="scientific">Oopsacas minuta</name>
    <dbReference type="NCBI Taxonomy" id="111878"/>
    <lineage>
        <taxon>Eukaryota</taxon>
        <taxon>Metazoa</taxon>
        <taxon>Porifera</taxon>
        <taxon>Hexactinellida</taxon>
        <taxon>Hexasterophora</taxon>
        <taxon>Lyssacinosida</taxon>
        <taxon>Leucopsacidae</taxon>
        <taxon>Oopsacas</taxon>
    </lineage>
</organism>
<keyword evidence="3 13" id="KW-0547">Nucleotide-binding</keyword>
<dbReference type="SUPFAM" id="SSF56801">
    <property type="entry name" value="Acetyl-CoA synthetase-like"/>
    <property type="match status" value="1"/>
</dbReference>
<evidence type="ECO:0000256" key="12">
    <source>
        <dbReference type="ARBA" id="ARBA00049139"/>
    </source>
</evidence>
<keyword evidence="5 13" id="KW-0067">ATP-binding</keyword>
<evidence type="ECO:0000256" key="5">
    <source>
        <dbReference type="ARBA" id="ARBA00022840"/>
    </source>
</evidence>
<evidence type="ECO:0000256" key="4">
    <source>
        <dbReference type="ARBA" id="ARBA00022832"/>
    </source>
</evidence>
<comment type="catalytic activity">
    <reaction evidence="8">
        <text>12-hydroxy-(5Z,8Z,10E,14Z)-eicosatetraenoate + ATP + CoA = 12-hydroxy-(5Z,8Z,10E,14Z)-eicosatetraenoyl-CoA + AMP + diphosphate</text>
        <dbReference type="Rhea" id="RHEA:52112"/>
        <dbReference type="ChEBI" id="CHEBI:30616"/>
        <dbReference type="ChEBI" id="CHEBI:33019"/>
        <dbReference type="ChEBI" id="CHEBI:57287"/>
        <dbReference type="ChEBI" id="CHEBI:90718"/>
        <dbReference type="ChEBI" id="CHEBI:136408"/>
        <dbReference type="ChEBI" id="CHEBI:456215"/>
    </reaction>
    <physiologicalReaction direction="left-to-right" evidence="8">
        <dbReference type="Rhea" id="RHEA:52113"/>
    </physiologicalReaction>
</comment>
<dbReference type="AlphaFoldDB" id="A0AAV7KJL3"/>
<sequence length="688" mass="76195">MSILILLSSHLLEIVLASVLGLLGFVSIMFSRRPAPTQMPIDRNRQSKPLPGGDESIRVNSILGEDCNLIESVYEVDTLYKGFQRGLGISRDQPFLGTRQPNRPYQYLTYAEVQERVTNFGSGLINRGHIVGQGTFVGIASKNCPEWIIVEESCHSYAQVLVPLYDTLGQEGIEHIVAQANTEVIVLSGDKFTERFKTVTGTKIPKLVVKIGTVTEEDKVLATEQGVELISMATIEEEGKNARVDHVPAKPDDLATISYTSGTTGKPKGAMLTHLNIASNCAGAMTVLNRNSPFNENDCYISYLPLAHMYERSMQTSVTMNGGRICFFQGDVRLLMEDIAVCRPTIFASVPRLLNRIYDRTMAVVNASSLKRKLFNMAMRSKQIDIRNGIVCNTTIWDKLVFKKVQAGLGGRLRLVASAAAPIDPDIMNFLRCALGCYVIEGYGQTEATAGATLQFPSESNLGHVGPPLPCNIIRLVDVPEMNYFSSQGEGEVCFKGYNVFKGYLHDEAKTKEALDSDGWLHSGDIGKWLDHGGLKIIDRKKNIVKLSNGEYISPEKIEGCYTRHPALIQVFVHAHSLYPFPVSILVADPDSFVGWAEKRGVKGNIEDLCKNKDLLKAIVTELDADGREHGLNPFERIKHVSIITDQFTIENNMLTPTLKLKRIEIVKSYKETLDMLLESMKQSGATK</sequence>
<dbReference type="PANTHER" id="PTHR43272:SF33">
    <property type="entry name" value="AMP-BINDING DOMAIN-CONTAINING PROTEIN-RELATED"/>
    <property type="match status" value="1"/>
</dbReference>
<name>A0AAV7KJL3_9METZ</name>
<evidence type="ECO:0000259" key="14">
    <source>
        <dbReference type="Pfam" id="PF00501"/>
    </source>
</evidence>
<dbReference type="PANTHER" id="PTHR43272">
    <property type="entry name" value="LONG-CHAIN-FATTY-ACID--COA LIGASE"/>
    <property type="match status" value="1"/>
</dbReference>
<comment type="catalytic activity">
    <reaction evidence="11">
        <text>(E)-hexadec-2-enoate + ATP + CoA = (2E)-hexadecenoyl-CoA + AMP + diphosphate</text>
        <dbReference type="Rhea" id="RHEA:36139"/>
        <dbReference type="ChEBI" id="CHEBI:30616"/>
        <dbReference type="ChEBI" id="CHEBI:33019"/>
        <dbReference type="ChEBI" id="CHEBI:57287"/>
        <dbReference type="ChEBI" id="CHEBI:61526"/>
        <dbReference type="ChEBI" id="CHEBI:72745"/>
        <dbReference type="ChEBI" id="CHEBI:456215"/>
    </reaction>
    <physiologicalReaction direction="left-to-right" evidence="11">
        <dbReference type="Rhea" id="RHEA:36140"/>
    </physiologicalReaction>
</comment>
<dbReference type="GO" id="GO:0005783">
    <property type="term" value="C:endoplasmic reticulum"/>
    <property type="evidence" value="ECO:0007669"/>
    <property type="project" value="TreeGrafter"/>
</dbReference>
<dbReference type="InterPro" id="IPR045311">
    <property type="entry name" value="LC-FACS_euk"/>
</dbReference>
<dbReference type="InterPro" id="IPR042099">
    <property type="entry name" value="ANL_N_sf"/>
</dbReference>
<evidence type="ECO:0000256" key="13">
    <source>
        <dbReference type="RuleBase" id="RU369030"/>
    </source>
</evidence>
<dbReference type="EC" id="6.2.1.3" evidence="13"/>
<proteinExistence type="inferred from homology"/>
<evidence type="ECO:0000313" key="15">
    <source>
        <dbReference type="EMBL" id="KAI6661115.1"/>
    </source>
</evidence>
<dbReference type="CDD" id="cd05927">
    <property type="entry name" value="LC-FACS_euk"/>
    <property type="match status" value="1"/>
</dbReference>
<dbReference type="Gene3D" id="3.40.50.12780">
    <property type="entry name" value="N-terminal domain of ligase-like"/>
    <property type="match status" value="1"/>
</dbReference>
<evidence type="ECO:0000256" key="1">
    <source>
        <dbReference type="ARBA" id="ARBA00006432"/>
    </source>
</evidence>
<dbReference type="InterPro" id="IPR020845">
    <property type="entry name" value="AMP-binding_CS"/>
</dbReference>
<evidence type="ECO:0000313" key="16">
    <source>
        <dbReference type="Proteomes" id="UP001165289"/>
    </source>
</evidence>
<dbReference type="EMBL" id="JAKMXF010000022">
    <property type="protein sequence ID" value="KAI6661115.1"/>
    <property type="molecule type" value="Genomic_DNA"/>
</dbReference>
<evidence type="ECO:0000256" key="2">
    <source>
        <dbReference type="ARBA" id="ARBA00022598"/>
    </source>
</evidence>
<comment type="catalytic activity">
    <reaction evidence="9">
        <text>15-hydroxy-(5Z,8Z,11Z,13E)-eicosatetraenoate + ATP + CoA = 15-hydroxy-(5Z,8Z,11Z,13E)-eicosatetraenoyl-CoA + AMP + diphosphate</text>
        <dbReference type="Rhea" id="RHEA:52116"/>
        <dbReference type="ChEBI" id="CHEBI:30616"/>
        <dbReference type="ChEBI" id="CHEBI:33019"/>
        <dbReference type="ChEBI" id="CHEBI:57287"/>
        <dbReference type="ChEBI" id="CHEBI:78832"/>
        <dbReference type="ChEBI" id="CHEBI:136409"/>
        <dbReference type="ChEBI" id="CHEBI:456215"/>
    </reaction>
    <physiologicalReaction direction="left-to-right" evidence="9">
        <dbReference type="Rhea" id="RHEA:52117"/>
    </physiologicalReaction>
</comment>
<evidence type="ECO:0000256" key="8">
    <source>
        <dbReference type="ARBA" id="ARBA00024495"/>
    </source>
</evidence>
<reference evidence="15 16" key="1">
    <citation type="journal article" date="2023" name="BMC Biol.">
        <title>The compact genome of the sponge Oopsacas minuta (Hexactinellida) is lacking key metazoan core genes.</title>
        <authorList>
            <person name="Santini S."/>
            <person name="Schenkelaars Q."/>
            <person name="Jourda C."/>
            <person name="Duchesne M."/>
            <person name="Belahbib H."/>
            <person name="Rocher C."/>
            <person name="Selva M."/>
            <person name="Riesgo A."/>
            <person name="Vervoort M."/>
            <person name="Leys S.P."/>
            <person name="Kodjabachian L."/>
            <person name="Le Bivic A."/>
            <person name="Borchiellini C."/>
            <person name="Claverie J.M."/>
            <person name="Renard E."/>
        </authorList>
    </citation>
    <scope>NUCLEOTIDE SEQUENCE [LARGE SCALE GENOMIC DNA]</scope>
    <source>
        <strain evidence="15">SPO-2</strain>
    </source>
</reference>
<evidence type="ECO:0000256" key="3">
    <source>
        <dbReference type="ARBA" id="ARBA00022741"/>
    </source>
</evidence>
<evidence type="ECO:0000256" key="7">
    <source>
        <dbReference type="ARBA" id="ARBA00024484"/>
    </source>
</evidence>
<dbReference type="Pfam" id="PF00501">
    <property type="entry name" value="AMP-binding"/>
    <property type="match status" value="1"/>
</dbReference>
<comment type="catalytic activity">
    <reaction evidence="10">
        <text>(5Z,8Z,11Z,14Z)-eicosatetraenoate + ATP + CoA = (5Z,8Z,11Z,14Z)-eicosatetraenoyl-CoA + AMP + diphosphate</text>
        <dbReference type="Rhea" id="RHEA:19713"/>
        <dbReference type="ChEBI" id="CHEBI:30616"/>
        <dbReference type="ChEBI" id="CHEBI:32395"/>
        <dbReference type="ChEBI" id="CHEBI:33019"/>
        <dbReference type="ChEBI" id="CHEBI:57287"/>
        <dbReference type="ChEBI" id="CHEBI:57368"/>
        <dbReference type="ChEBI" id="CHEBI:456215"/>
        <dbReference type="EC" id="6.2.1.15"/>
    </reaction>
    <physiologicalReaction direction="left-to-right" evidence="10">
        <dbReference type="Rhea" id="RHEA:19714"/>
    </physiologicalReaction>
</comment>
<comment type="catalytic activity">
    <reaction evidence="7">
        <text>a long-chain fatty acid + ATP + CoA = a long-chain fatty acyl-CoA + AMP + diphosphate</text>
        <dbReference type="Rhea" id="RHEA:15421"/>
        <dbReference type="ChEBI" id="CHEBI:30616"/>
        <dbReference type="ChEBI" id="CHEBI:33019"/>
        <dbReference type="ChEBI" id="CHEBI:57287"/>
        <dbReference type="ChEBI" id="CHEBI:57560"/>
        <dbReference type="ChEBI" id="CHEBI:83139"/>
        <dbReference type="ChEBI" id="CHEBI:456215"/>
        <dbReference type="EC" id="6.2.1.3"/>
    </reaction>
    <physiologicalReaction direction="left-to-right" evidence="7">
        <dbReference type="Rhea" id="RHEA:15422"/>
    </physiologicalReaction>
</comment>